<proteinExistence type="predicted"/>
<feature type="transmembrane region" description="Helical" evidence="1">
    <location>
        <begin position="215"/>
        <end position="237"/>
    </location>
</feature>
<dbReference type="OrthoDB" id="5978373at2759"/>
<evidence type="ECO:0000313" key="3">
    <source>
        <dbReference type="Proteomes" id="UP000678393"/>
    </source>
</evidence>
<accession>A0A8S3ZLP8</accession>
<feature type="transmembrane region" description="Helical" evidence="1">
    <location>
        <begin position="249"/>
        <end position="268"/>
    </location>
</feature>
<gene>
    <name evidence="2" type="ORF">CUNI_LOCUS14426</name>
</gene>
<dbReference type="Proteomes" id="UP000678393">
    <property type="component" value="Unassembled WGS sequence"/>
</dbReference>
<feature type="transmembrane region" description="Helical" evidence="1">
    <location>
        <begin position="67"/>
        <end position="89"/>
    </location>
</feature>
<protein>
    <submittedName>
        <fullName evidence="2">Uncharacterized protein</fullName>
    </submittedName>
</protein>
<comment type="caution">
    <text evidence="2">The sequence shown here is derived from an EMBL/GenBank/DDBJ whole genome shotgun (WGS) entry which is preliminary data.</text>
</comment>
<keyword evidence="3" id="KW-1185">Reference proteome</keyword>
<feature type="transmembrane region" description="Helical" evidence="1">
    <location>
        <begin position="109"/>
        <end position="131"/>
    </location>
</feature>
<reference evidence="2" key="1">
    <citation type="submission" date="2021-04" db="EMBL/GenBank/DDBJ databases">
        <authorList>
            <consortium name="Molecular Ecology Group"/>
        </authorList>
    </citation>
    <scope>NUCLEOTIDE SEQUENCE</scope>
</reference>
<sequence>MPSEARTSMAEVVITQEDVLAMSLMVHLCVFLELLANRLVGWLSPMLSERSSIVRTLTSLHRMKPGLLAKVLMEQTTLWSIILLIMVSLTYTSLSLTPFSHQPQPYPKFLVRVILTSSIARFSVMATRIVLVRDPVIGQIKTTATPGQSGHAILDFFYCAYSAATNFLYLCYHENLLLGVTSSFMEVSSTPVECCRLIEQSNKALGSQSYRKTTILTCALCFICRVMLPLLFLILALRQESPFCMDEVPLVNFFISGAFYATFNGLFLSQSIRRLRYSSQHPIPQTCIQSSSAQVPFSIHMTSNETLQGQVNDNHGQSRLSDFNYTLIETCNDKGLLRDLASDNIQKSYLVQMDDSKQSVAKKSAKSSSGDILGRFHFNSYTGRTTVKSRSYDCLLGSQDLVCEEETMMFVGGLNNQTGNNDQSDLDHTVVFVEQTGSFES</sequence>
<evidence type="ECO:0000256" key="1">
    <source>
        <dbReference type="SAM" id="Phobius"/>
    </source>
</evidence>
<keyword evidence="1" id="KW-0472">Membrane</keyword>
<name>A0A8S3ZLP8_9EUPU</name>
<organism evidence="2 3">
    <name type="scientific">Candidula unifasciata</name>
    <dbReference type="NCBI Taxonomy" id="100452"/>
    <lineage>
        <taxon>Eukaryota</taxon>
        <taxon>Metazoa</taxon>
        <taxon>Spiralia</taxon>
        <taxon>Lophotrochozoa</taxon>
        <taxon>Mollusca</taxon>
        <taxon>Gastropoda</taxon>
        <taxon>Heterobranchia</taxon>
        <taxon>Euthyneura</taxon>
        <taxon>Panpulmonata</taxon>
        <taxon>Eupulmonata</taxon>
        <taxon>Stylommatophora</taxon>
        <taxon>Helicina</taxon>
        <taxon>Helicoidea</taxon>
        <taxon>Geomitridae</taxon>
        <taxon>Candidula</taxon>
    </lineage>
</organism>
<dbReference type="EMBL" id="CAJHNH020003246">
    <property type="protein sequence ID" value="CAG5128868.1"/>
    <property type="molecule type" value="Genomic_DNA"/>
</dbReference>
<keyword evidence="1" id="KW-0812">Transmembrane</keyword>
<keyword evidence="1" id="KW-1133">Transmembrane helix</keyword>
<evidence type="ECO:0000313" key="2">
    <source>
        <dbReference type="EMBL" id="CAG5128868.1"/>
    </source>
</evidence>
<dbReference type="AlphaFoldDB" id="A0A8S3ZLP8"/>